<keyword evidence="4" id="KW-0597">Phosphoprotein</keyword>
<evidence type="ECO:0000256" key="9">
    <source>
        <dbReference type="ARBA" id="ARBA00041175"/>
    </source>
</evidence>
<evidence type="ECO:0000259" key="11">
    <source>
        <dbReference type="PROSITE" id="PS51094"/>
    </source>
</evidence>
<comment type="caution">
    <text evidence="12">The sequence shown here is derived from an EMBL/GenBank/DDBJ whole genome shotgun (WGS) entry which is preliminary data.</text>
</comment>
<dbReference type="Proteomes" id="UP000093514">
    <property type="component" value="Unassembled WGS sequence"/>
</dbReference>
<dbReference type="RefSeq" id="WP_068719311.1">
    <property type="nucleotide sequence ID" value="NZ_LWDV01000010.1"/>
</dbReference>
<dbReference type="Pfam" id="PF00359">
    <property type="entry name" value="PTS_EIIA_2"/>
    <property type="match status" value="1"/>
</dbReference>
<comment type="subcellular location">
    <subcellularLocation>
        <location evidence="1">Cytoplasm</location>
    </subcellularLocation>
</comment>
<keyword evidence="7" id="KW-0418">Kinase</keyword>
<comment type="function">
    <text evidence="8">The phosphoenolpyruvate-dependent sugar phosphotransferase system (sugar PTS), a major carbohydrate active transport system, catalyzes the phosphorylation of incoming sugar substrates concomitantly with their translocation across the cell membrane. The enzyme II UlaABC PTS system is involved in ascorbate transport.</text>
</comment>
<dbReference type="GO" id="GO:0016301">
    <property type="term" value="F:kinase activity"/>
    <property type="evidence" value="ECO:0007669"/>
    <property type="project" value="UniProtKB-KW"/>
</dbReference>
<organism evidence="12 13">
    <name type="scientific">Orenia metallireducens</name>
    <dbReference type="NCBI Taxonomy" id="1413210"/>
    <lineage>
        <taxon>Bacteria</taxon>
        <taxon>Bacillati</taxon>
        <taxon>Bacillota</taxon>
        <taxon>Clostridia</taxon>
        <taxon>Halanaerobiales</taxon>
        <taxon>Halobacteroidaceae</taxon>
        <taxon>Orenia</taxon>
    </lineage>
</organism>
<gene>
    <name evidence="12" type="ORF">U472_13695</name>
</gene>
<protein>
    <recommendedName>
        <fullName evidence="9">Ascorbate-specific PTS system EIIA component</fullName>
    </recommendedName>
    <alternativeName>
        <fullName evidence="10">Ascorbate-specific phosphotransferase enzyme IIA component</fullName>
    </alternativeName>
</protein>
<keyword evidence="2" id="KW-0813">Transport</keyword>
<name>A0A1C0A5K9_9FIRM</name>
<dbReference type="CDD" id="cd00211">
    <property type="entry name" value="PTS_IIA_fru"/>
    <property type="match status" value="1"/>
</dbReference>
<reference evidence="13" key="1">
    <citation type="submission" date="2016-07" db="EMBL/GenBank/DDBJ databases">
        <authorList>
            <person name="Florea S."/>
            <person name="Webb J.S."/>
            <person name="Jaromczyk J."/>
            <person name="Schardl C.L."/>
        </authorList>
    </citation>
    <scope>NUCLEOTIDE SEQUENCE [LARGE SCALE GENOMIC DNA]</scope>
    <source>
        <strain evidence="13">Z6</strain>
    </source>
</reference>
<evidence type="ECO:0000256" key="2">
    <source>
        <dbReference type="ARBA" id="ARBA00022448"/>
    </source>
</evidence>
<dbReference type="PANTHER" id="PTHR36203">
    <property type="entry name" value="ASCORBATE-SPECIFIC PTS SYSTEM EIIA COMPONENT"/>
    <property type="match status" value="1"/>
</dbReference>
<evidence type="ECO:0000313" key="13">
    <source>
        <dbReference type="Proteomes" id="UP000093514"/>
    </source>
</evidence>
<dbReference type="PANTHER" id="PTHR36203:SF1">
    <property type="entry name" value="ASCORBATE-SPECIFIC PTS SYSTEM EIIA COMPONENT"/>
    <property type="match status" value="1"/>
</dbReference>
<evidence type="ECO:0000256" key="7">
    <source>
        <dbReference type="ARBA" id="ARBA00022777"/>
    </source>
</evidence>
<evidence type="ECO:0000256" key="8">
    <source>
        <dbReference type="ARBA" id="ARBA00037387"/>
    </source>
</evidence>
<dbReference type="AlphaFoldDB" id="A0A1C0A5K9"/>
<reference evidence="12 13" key="2">
    <citation type="submission" date="2016-08" db="EMBL/GenBank/DDBJ databases">
        <title>Orenia metallireducens sp. nov. strain Z6, a Novel Metal-reducing Firmicute from the Deep Subsurface.</title>
        <authorList>
            <person name="Maxim B.I."/>
            <person name="Kenneth K."/>
            <person name="Flynn T.M."/>
            <person name="Oloughlin E.J."/>
            <person name="Locke R.A."/>
            <person name="Weber J.R."/>
            <person name="Egan S.M."/>
            <person name="Mackie R.I."/>
            <person name="Cann I.K."/>
        </authorList>
    </citation>
    <scope>NUCLEOTIDE SEQUENCE [LARGE SCALE GENOMIC DNA]</scope>
    <source>
        <strain evidence="12 13">Z6</strain>
    </source>
</reference>
<accession>A0A1C0A5K9</accession>
<sequence length="151" mass="16974">MLLDLLPEERIATKVKAENWREVGRKVGEILLRDNLVEDRYIDAMIKSLEDNGPYIVMAKGVAIFHARPEDGVKKTGMSLITLDAPVEFGHESNDPVKVAFAFGSINNEQHVEAMSQLMTVLMEDESIDKIYAKDTSSEVFDYISQIISNN</sequence>
<dbReference type="InterPro" id="IPR051351">
    <property type="entry name" value="Ascorbate-PTS_EIIA_comp"/>
</dbReference>
<evidence type="ECO:0000256" key="1">
    <source>
        <dbReference type="ARBA" id="ARBA00004496"/>
    </source>
</evidence>
<keyword evidence="3" id="KW-0963">Cytoplasm</keyword>
<evidence type="ECO:0000256" key="4">
    <source>
        <dbReference type="ARBA" id="ARBA00022553"/>
    </source>
</evidence>
<evidence type="ECO:0000256" key="5">
    <source>
        <dbReference type="ARBA" id="ARBA00022679"/>
    </source>
</evidence>
<evidence type="ECO:0000256" key="10">
    <source>
        <dbReference type="ARBA" id="ARBA00042072"/>
    </source>
</evidence>
<dbReference type="Gene3D" id="3.40.930.10">
    <property type="entry name" value="Mannitol-specific EII, Chain A"/>
    <property type="match status" value="1"/>
</dbReference>
<evidence type="ECO:0000256" key="6">
    <source>
        <dbReference type="ARBA" id="ARBA00022683"/>
    </source>
</evidence>
<dbReference type="PROSITE" id="PS51094">
    <property type="entry name" value="PTS_EIIA_TYPE_2"/>
    <property type="match status" value="1"/>
</dbReference>
<feature type="domain" description="PTS EIIA type-2" evidence="11">
    <location>
        <begin position="4"/>
        <end position="147"/>
    </location>
</feature>
<dbReference type="SUPFAM" id="SSF55804">
    <property type="entry name" value="Phoshotransferase/anion transport protein"/>
    <property type="match status" value="1"/>
</dbReference>
<dbReference type="InterPro" id="IPR002178">
    <property type="entry name" value="PTS_EIIA_type-2_dom"/>
</dbReference>
<keyword evidence="5" id="KW-0808">Transferase</keyword>
<dbReference type="InterPro" id="IPR016152">
    <property type="entry name" value="PTrfase/Anion_transptr"/>
</dbReference>
<dbReference type="GO" id="GO:0009401">
    <property type="term" value="P:phosphoenolpyruvate-dependent sugar phosphotransferase system"/>
    <property type="evidence" value="ECO:0007669"/>
    <property type="project" value="UniProtKB-KW"/>
</dbReference>
<evidence type="ECO:0000256" key="3">
    <source>
        <dbReference type="ARBA" id="ARBA00022490"/>
    </source>
</evidence>
<dbReference type="GO" id="GO:0005737">
    <property type="term" value="C:cytoplasm"/>
    <property type="evidence" value="ECO:0007669"/>
    <property type="project" value="UniProtKB-SubCell"/>
</dbReference>
<proteinExistence type="predicted"/>
<keyword evidence="13" id="KW-1185">Reference proteome</keyword>
<dbReference type="EMBL" id="LWDV01000010">
    <property type="protein sequence ID" value="OCL25399.1"/>
    <property type="molecule type" value="Genomic_DNA"/>
</dbReference>
<evidence type="ECO:0000313" key="12">
    <source>
        <dbReference type="EMBL" id="OCL25399.1"/>
    </source>
</evidence>
<keyword evidence="6" id="KW-0598">Phosphotransferase system</keyword>
<dbReference type="OrthoDB" id="369398at2"/>